<reference evidence="2" key="1">
    <citation type="submission" date="2022-11" db="UniProtKB">
        <authorList>
            <consortium name="WormBaseParasite"/>
        </authorList>
    </citation>
    <scope>IDENTIFICATION</scope>
</reference>
<accession>A0A915HSK0</accession>
<dbReference type="WBParaSite" id="nRc.2.0.1.t04506-RA">
    <property type="protein sequence ID" value="nRc.2.0.1.t04506-RA"/>
    <property type="gene ID" value="nRc.2.0.1.g04506"/>
</dbReference>
<evidence type="ECO:0000313" key="2">
    <source>
        <dbReference type="WBParaSite" id="nRc.2.0.1.t04506-RA"/>
    </source>
</evidence>
<keyword evidence="1" id="KW-1185">Reference proteome</keyword>
<organism evidence="1 2">
    <name type="scientific">Romanomermis culicivorax</name>
    <name type="common">Nematode worm</name>
    <dbReference type="NCBI Taxonomy" id="13658"/>
    <lineage>
        <taxon>Eukaryota</taxon>
        <taxon>Metazoa</taxon>
        <taxon>Ecdysozoa</taxon>
        <taxon>Nematoda</taxon>
        <taxon>Enoplea</taxon>
        <taxon>Dorylaimia</taxon>
        <taxon>Mermithida</taxon>
        <taxon>Mermithoidea</taxon>
        <taxon>Mermithidae</taxon>
        <taxon>Romanomermis</taxon>
    </lineage>
</organism>
<proteinExistence type="predicted"/>
<dbReference type="Proteomes" id="UP000887565">
    <property type="component" value="Unplaced"/>
</dbReference>
<sequence>MAYKSIEHYSFRKEGMAMGYEEAVDATNAVAAKKLEILRNQAASRLWLPELPLKSWTKMLIFGHFVILA</sequence>
<name>A0A915HSK0_ROMCU</name>
<dbReference type="AlphaFoldDB" id="A0A915HSK0"/>
<evidence type="ECO:0000313" key="1">
    <source>
        <dbReference type="Proteomes" id="UP000887565"/>
    </source>
</evidence>
<protein>
    <submittedName>
        <fullName evidence="2">Uncharacterized protein</fullName>
    </submittedName>
</protein>